<gene>
    <name evidence="1" type="ORF">DPEC_G00163230</name>
</gene>
<evidence type="ECO:0000313" key="1">
    <source>
        <dbReference type="EMBL" id="KAJ8002848.1"/>
    </source>
</evidence>
<name>A0ACC2GGJ7_DALPE</name>
<dbReference type="Proteomes" id="UP001157502">
    <property type="component" value="Chromosome 13"/>
</dbReference>
<comment type="caution">
    <text evidence="1">The sequence shown here is derived from an EMBL/GenBank/DDBJ whole genome shotgun (WGS) entry which is preliminary data.</text>
</comment>
<keyword evidence="2" id="KW-1185">Reference proteome</keyword>
<evidence type="ECO:0000313" key="2">
    <source>
        <dbReference type="Proteomes" id="UP001157502"/>
    </source>
</evidence>
<organism evidence="1 2">
    <name type="scientific">Dallia pectoralis</name>
    <name type="common">Alaska blackfish</name>
    <dbReference type="NCBI Taxonomy" id="75939"/>
    <lineage>
        <taxon>Eukaryota</taxon>
        <taxon>Metazoa</taxon>
        <taxon>Chordata</taxon>
        <taxon>Craniata</taxon>
        <taxon>Vertebrata</taxon>
        <taxon>Euteleostomi</taxon>
        <taxon>Actinopterygii</taxon>
        <taxon>Neopterygii</taxon>
        <taxon>Teleostei</taxon>
        <taxon>Protacanthopterygii</taxon>
        <taxon>Esociformes</taxon>
        <taxon>Umbridae</taxon>
        <taxon>Dallia</taxon>
    </lineage>
</organism>
<reference evidence="1" key="1">
    <citation type="submission" date="2021-05" db="EMBL/GenBank/DDBJ databases">
        <authorList>
            <person name="Pan Q."/>
            <person name="Jouanno E."/>
            <person name="Zahm M."/>
            <person name="Klopp C."/>
            <person name="Cabau C."/>
            <person name="Louis A."/>
            <person name="Berthelot C."/>
            <person name="Parey E."/>
            <person name="Roest Crollius H."/>
            <person name="Montfort J."/>
            <person name="Robinson-Rechavi M."/>
            <person name="Bouchez O."/>
            <person name="Lampietro C."/>
            <person name="Lopez Roques C."/>
            <person name="Donnadieu C."/>
            <person name="Postlethwait J."/>
            <person name="Bobe J."/>
            <person name="Dillon D."/>
            <person name="Chandos A."/>
            <person name="von Hippel F."/>
            <person name="Guiguen Y."/>
        </authorList>
    </citation>
    <scope>NUCLEOTIDE SEQUENCE</scope>
    <source>
        <strain evidence="1">YG-Jan2019</strain>
    </source>
</reference>
<dbReference type="EMBL" id="CM055740">
    <property type="protein sequence ID" value="KAJ8002848.1"/>
    <property type="molecule type" value="Genomic_DNA"/>
</dbReference>
<accession>A0ACC2GGJ7</accession>
<sequence length="515" mass="55979">MGSNCSKCERVKLKKNTASNGKEVKKENPSEENHREECVALINQRCSNSSPKTNADNRNEEKSEGQDEEHRAVPDAIPVAVSALHPATIRAETGGINVLPQFSHTNVGGDVNINISLSSSEKEDTSQATAISDQQGNCKKAILTGISDDKWILETVASALDSPDSPMRDLDLRNSYLLDASVELLCQGLLSPHCQLEALRLSGEGLSYYGQACLASALKSVCPHLRELDLTGGLRDSLNDELSVGLETPHSKLEKLTLNRIIKINKICEVLVSALNSKSCCLRMLDLSYSDMDVSVVELLSSGLKSPNCKLETFRLNQCNLTEKCCDILALALWSNSSGLRELELSNNDLYDSGVKLLSTGLKNQHCALEKISLSSCKIKEEGCTYLASALMSKSSRLKELDLSYNYPGVSGVNVLSARLEDPHCNLEKLNVDHNEECWVKLELLREYGCKLEFDHNTAHHFKHSALNGPAGRPSLAAPLMGIVTGDSCGKTPGSKLSQTVGEFRGHGCIVVAPQ</sequence>
<protein>
    <submittedName>
        <fullName evidence="1">Uncharacterized protein</fullName>
    </submittedName>
</protein>
<proteinExistence type="predicted"/>